<dbReference type="SUPFAM" id="SSF46689">
    <property type="entry name" value="Homeodomain-like"/>
    <property type="match status" value="1"/>
</dbReference>
<accession>A0A2U1JLL9</accession>
<reference evidence="4 5" key="1">
    <citation type="submission" date="2018-04" db="EMBL/GenBank/DDBJ databases">
        <title>Flavobacterium sp. nov., isolated from glacier ice.</title>
        <authorList>
            <person name="Liu Q."/>
            <person name="Xin Y.-H."/>
        </authorList>
    </citation>
    <scope>NUCLEOTIDE SEQUENCE [LARGE SCALE GENOMIC DNA]</scope>
    <source>
        <strain evidence="4 5">RB1R5</strain>
    </source>
</reference>
<dbReference type="Pfam" id="PF00440">
    <property type="entry name" value="TetR_N"/>
    <property type="match status" value="1"/>
</dbReference>
<keyword evidence="5" id="KW-1185">Reference proteome</keyword>
<name>A0A2U1JLL9_9FLAO</name>
<dbReference type="OrthoDB" id="6430772at2"/>
<dbReference type="Pfam" id="PF16295">
    <property type="entry name" value="TetR_C_10"/>
    <property type="match status" value="1"/>
</dbReference>
<organism evidence="4 5">
    <name type="scientific">Flavobacterium psychrotolerans</name>
    <dbReference type="NCBI Taxonomy" id="2169410"/>
    <lineage>
        <taxon>Bacteria</taxon>
        <taxon>Pseudomonadati</taxon>
        <taxon>Bacteroidota</taxon>
        <taxon>Flavobacteriia</taxon>
        <taxon>Flavobacteriales</taxon>
        <taxon>Flavobacteriaceae</taxon>
        <taxon>Flavobacterium</taxon>
    </lineage>
</organism>
<evidence type="ECO:0000313" key="4">
    <source>
        <dbReference type="EMBL" id="PWA05874.1"/>
    </source>
</evidence>
<dbReference type="RefSeq" id="WP_116724359.1">
    <property type="nucleotide sequence ID" value="NZ_QCZI01000005.1"/>
</dbReference>
<dbReference type="SUPFAM" id="SSF48498">
    <property type="entry name" value="Tetracyclin repressor-like, C-terminal domain"/>
    <property type="match status" value="1"/>
</dbReference>
<dbReference type="GO" id="GO:0003677">
    <property type="term" value="F:DNA binding"/>
    <property type="evidence" value="ECO:0007669"/>
    <property type="project" value="UniProtKB-UniRule"/>
</dbReference>
<evidence type="ECO:0000256" key="2">
    <source>
        <dbReference type="PROSITE-ProRule" id="PRU00335"/>
    </source>
</evidence>
<dbReference type="Gene3D" id="1.10.357.10">
    <property type="entry name" value="Tetracycline Repressor, domain 2"/>
    <property type="match status" value="1"/>
</dbReference>
<proteinExistence type="predicted"/>
<dbReference type="InterPro" id="IPR009057">
    <property type="entry name" value="Homeodomain-like_sf"/>
</dbReference>
<dbReference type="PROSITE" id="PS50977">
    <property type="entry name" value="HTH_TETR_2"/>
    <property type="match status" value="1"/>
</dbReference>
<evidence type="ECO:0000313" key="5">
    <source>
        <dbReference type="Proteomes" id="UP000245449"/>
    </source>
</evidence>
<dbReference type="PANTHER" id="PTHR43479:SF11">
    <property type="entry name" value="ACREF_ENVCD OPERON REPRESSOR-RELATED"/>
    <property type="match status" value="1"/>
</dbReference>
<dbReference type="Proteomes" id="UP000245449">
    <property type="component" value="Unassembled WGS sequence"/>
</dbReference>
<feature type="DNA-binding region" description="H-T-H motif" evidence="2">
    <location>
        <begin position="24"/>
        <end position="43"/>
    </location>
</feature>
<dbReference type="PRINTS" id="PR00455">
    <property type="entry name" value="HTHTETR"/>
</dbReference>
<dbReference type="InterPro" id="IPR001647">
    <property type="entry name" value="HTH_TetR"/>
</dbReference>
<dbReference type="InterPro" id="IPR036271">
    <property type="entry name" value="Tet_transcr_reg_TetR-rel_C_sf"/>
</dbReference>
<dbReference type="AlphaFoldDB" id="A0A2U1JLL9"/>
<sequence>MTKKELIFNAALKLFVDKGFHGTATSKIAQEASVANGTLFQYFKTKDDLVIALYISVKDELNEYISINTSRKDDIKETIKSQVFSSLVWGLDNQTKIQYIQQFQTSPYIGQIEKEIIAKQAEPHLTLLKKGIEEGIIKNLPIELLNSLMTSQFFGLYQFLIANKLSKSKQQEIIQTTFEMLWDMIT</sequence>
<keyword evidence="1 2" id="KW-0238">DNA-binding</keyword>
<gene>
    <name evidence="4" type="ORF">DB895_05485</name>
</gene>
<comment type="caution">
    <text evidence="4">The sequence shown here is derived from an EMBL/GenBank/DDBJ whole genome shotgun (WGS) entry which is preliminary data.</text>
</comment>
<protein>
    <submittedName>
        <fullName evidence="4">TetR family transcriptional regulator</fullName>
    </submittedName>
</protein>
<dbReference type="EMBL" id="QCZI01000005">
    <property type="protein sequence ID" value="PWA05874.1"/>
    <property type="molecule type" value="Genomic_DNA"/>
</dbReference>
<dbReference type="InterPro" id="IPR032551">
    <property type="entry name" value="BscR_C"/>
</dbReference>
<dbReference type="InterPro" id="IPR050624">
    <property type="entry name" value="HTH-type_Tx_Regulator"/>
</dbReference>
<evidence type="ECO:0000259" key="3">
    <source>
        <dbReference type="PROSITE" id="PS50977"/>
    </source>
</evidence>
<feature type="domain" description="HTH tetR-type" evidence="3">
    <location>
        <begin position="1"/>
        <end position="61"/>
    </location>
</feature>
<dbReference type="PANTHER" id="PTHR43479">
    <property type="entry name" value="ACREF/ENVCD OPERON REPRESSOR-RELATED"/>
    <property type="match status" value="1"/>
</dbReference>
<evidence type="ECO:0000256" key="1">
    <source>
        <dbReference type="ARBA" id="ARBA00023125"/>
    </source>
</evidence>